<accession>A0A0K1PDV4</accession>
<keyword evidence="3" id="KW-1185">Reference proteome</keyword>
<sequence>MEYLHRFRVDILAMLGRRDFHDGTNLGVKNFRAPSGRPRMDAAAS</sequence>
<protein>
    <submittedName>
        <fullName evidence="2">Uncharacterized protein</fullName>
    </submittedName>
</protein>
<reference evidence="2 3" key="1">
    <citation type="submission" date="2015-08" db="EMBL/GenBank/DDBJ databases">
        <authorList>
            <person name="Babu N.S."/>
            <person name="Beckwith C.J."/>
            <person name="Beseler K.G."/>
            <person name="Brison A."/>
            <person name="Carone J.V."/>
            <person name="Caskin T.P."/>
            <person name="Diamond M."/>
            <person name="Durham M.E."/>
            <person name="Foxe J.M."/>
            <person name="Go M."/>
            <person name="Henderson B.A."/>
            <person name="Jones I.B."/>
            <person name="McGettigan J.A."/>
            <person name="Micheletti S.J."/>
            <person name="Nasrallah M.E."/>
            <person name="Ortiz D."/>
            <person name="Piller C.R."/>
            <person name="Privatt S.R."/>
            <person name="Schneider S.L."/>
            <person name="Sharp S."/>
            <person name="Smith T.C."/>
            <person name="Stanton J.D."/>
            <person name="Ullery H.E."/>
            <person name="Wilson R.J."/>
            <person name="Serrano M.G."/>
            <person name="Buck G."/>
            <person name="Lee V."/>
            <person name="Wang Y."/>
            <person name="Carvalho R."/>
            <person name="Voegtly L."/>
            <person name="Shi R."/>
            <person name="Duckworth R."/>
            <person name="Johnson A."/>
            <person name="Loviza R."/>
            <person name="Walstead R."/>
            <person name="Shah Z."/>
            <person name="Kiflezghi M."/>
            <person name="Wade K."/>
            <person name="Ball S.L."/>
            <person name="Bradley K.W."/>
            <person name="Asai D.J."/>
            <person name="Bowman C.A."/>
            <person name="Russell D.A."/>
            <person name="Pope W.H."/>
            <person name="Jacobs-Sera D."/>
            <person name="Hendrix R.W."/>
            <person name="Hatfull G.F."/>
        </authorList>
    </citation>
    <scope>NUCLEOTIDE SEQUENCE [LARGE SCALE GENOMIC DNA]</scope>
    <source>
        <strain evidence="2 3">DSM 27710</strain>
    </source>
</reference>
<dbReference type="KEGG" id="vin:AKJ08_1988"/>
<dbReference type="AlphaFoldDB" id="A0A0K1PDV4"/>
<organism evidence="2 3">
    <name type="scientific">Vulgatibacter incomptus</name>
    <dbReference type="NCBI Taxonomy" id="1391653"/>
    <lineage>
        <taxon>Bacteria</taxon>
        <taxon>Pseudomonadati</taxon>
        <taxon>Myxococcota</taxon>
        <taxon>Myxococcia</taxon>
        <taxon>Myxococcales</taxon>
        <taxon>Cystobacterineae</taxon>
        <taxon>Vulgatibacteraceae</taxon>
        <taxon>Vulgatibacter</taxon>
    </lineage>
</organism>
<gene>
    <name evidence="2" type="ORF">AKJ08_1988</name>
</gene>
<name>A0A0K1PDV4_9BACT</name>
<evidence type="ECO:0000313" key="3">
    <source>
        <dbReference type="Proteomes" id="UP000055590"/>
    </source>
</evidence>
<evidence type="ECO:0000256" key="1">
    <source>
        <dbReference type="SAM" id="MobiDB-lite"/>
    </source>
</evidence>
<evidence type="ECO:0000313" key="2">
    <source>
        <dbReference type="EMBL" id="AKU91601.1"/>
    </source>
</evidence>
<dbReference type="Proteomes" id="UP000055590">
    <property type="component" value="Chromosome"/>
</dbReference>
<feature type="region of interest" description="Disordered" evidence="1">
    <location>
        <begin position="26"/>
        <end position="45"/>
    </location>
</feature>
<dbReference type="EMBL" id="CP012332">
    <property type="protein sequence ID" value="AKU91601.1"/>
    <property type="molecule type" value="Genomic_DNA"/>
</dbReference>
<proteinExistence type="predicted"/>